<sequence length="125" mass="12813">MVTWKKTAAGLGLSFGLVVIMISLYAAVAASILHFTDITEFSLQKWHGMAGAAAVCIGSIIGSAASGQKGIYIGLLTALGVIGGALLLKESTFEWSHLIHYGLLLACGMAGGIAGVNVFGRSKDS</sequence>
<gene>
    <name evidence="2" type="ORF">E2626_10315</name>
</gene>
<feature type="transmembrane region" description="Helical" evidence="1">
    <location>
        <begin position="46"/>
        <end position="64"/>
    </location>
</feature>
<keyword evidence="1" id="KW-0812">Transmembrane</keyword>
<dbReference type="InterPro" id="IPR023804">
    <property type="entry name" value="DUF3792_TM"/>
</dbReference>
<evidence type="ECO:0000313" key="3">
    <source>
        <dbReference type="Proteomes" id="UP000297776"/>
    </source>
</evidence>
<dbReference type="Pfam" id="PF12670">
    <property type="entry name" value="DUF3792"/>
    <property type="match status" value="1"/>
</dbReference>
<keyword evidence="3" id="KW-1185">Reference proteome</keyword>
<reference evidence="2 3" key="1">
    <citation type="submission" date="2019-03" db="EMBL/GenBank/DDBJ databases">
        <authorList>
            <person name="Yang Y."/>
        </authorList>
    </citation>
    <scope>NUCLEOTIDE SEQUENCE [LARGE SCALE GENOMIC DNA]</scope>
    <source>
        <strain evidence="2 3">ASL-1</strain>
    </source>
</reference>
<dbReference type="EMBL" id="SORX01000005">
    <property type="protein sequence ID" value="TFE01048.1"/>
    <property type="molecule type" value="Genomic_DNA"/>
</dbReference>
<feature type="transmembrane region" description="Helical" evidence="1">
    <location>
        <begin position="71"/>
        <end position="88"/>
    </location>
</feature>
<keyword evidence="1" id="KW-1133">Transmembrane helix</keyword>
<dbReference type="OrthoDB" id="2988991at2"/>
<evidence type="ECO:0000256" key="1">
    <source>
        <dbReference type="SAM" id="Phobius"/>
    </source>
</evidence>
<dbReference type="NCBIfam" id="TIGR04086">
    <property type="entry name" value="TIGR04086_membr"/>
    <property type="match status" value="1"/>
</dbReference>
<dbReference type="RefSeq" id="WP_134381669.1">
    <property type="nucleotide sequence ID" value="NZ_SORX01000005.1"/>
</dbReference>
<dbReference type="Proteomes" id="UP000297776">
    <property type="component" value="Unassembled WGS sequence"/>
</dbReference>
<name>A0A4Y8LKB9_9BACL</name>
<feature type="transmembrane region" description="Helical" evidence="1">
    <location>
        <begin position="12"/>
        <end position="34"/>
    </location>
</feature>
<accession>A0A4Y8LKB9</accession>
<protein>
    <submittedName>
        <fullName evidence="2">TIGR04086 family membrane protein</fullName>
    </submittedName>
</protein>
<feature type="transmembrane region" description="Helical" evidence="1">
    <location>
        <begin position="100"/>
        <end position="120"/>
    </location>
</feature>
<proteinExistence type="predicted"/>
<comment type="caution">
    <text evidence="2">The sequence shown here is derived from an EMBL/GenBank/DDBJ whole genome shotgun (WGS) entry which is preliminary data.</text>
</comment>
<dbReference type="AlphaFoldDB" id="A0A4Y8LKB9"/>
<keyword evidence="1" id="KW-0472">Membrane</keyword>
<evidence type="ECO:0000313" key="2">
    <source>
        <dbReference type="EMBL" id="TFE01048.1"/>
    </source>
</evidence>
<organism evidence="2 3">
    <name type="scientific">Jeotgalibacillus salarius</name>
    <dbReference type="NCBI Taxonomy" id="546023"/>
    <lineage>
        <taxon>Bacteria</taxon>
        <taxon>Bacillati</taxon>
        <taxon>Bacillota</taxon>
        <taxon>Bacilli</taxon>
        <taxon>Bacillales</taxon>
        <taxon>Caryophanaceae</taxon>
        <taxon>Jeotgalibacillus</taxon>
    </lineage>
</organism>